<evidence type="ECO:0000256" key="1">
    <source>
        <dbReference type="ARBA" id="ARBA00005323"/>
    </source>
</evidence>
<dbReference type="Gene3D" id="2.40.37.20">
    <property type="entry name" value="D-serine dehydratase-like domain"/>
    <property type="match status" value="1"/>
</dbReference>
<dbReference type="EMBL" id="JAPDPI010000018">
    <property type="protein sequence ID" value="MCW3805995.1"/>
    <property type="molecule type" value="Genomic_DNA"/>
</dbReference>
<name>A0AAE3ME90_9BACT</name>
<dbReference type="RefSeq" id="WP_301199367.1">
    <property type="nucleotide sequence ID" value="NZ_JAPDPI010000018.1"/>
</dbReference>
<dbReference type="InterPro" id="IPR029066">
    <property type="entry name" value="PLP-binding_barrel"/>
</dbReference>
<dbReference type="PANTHER" id="PTHR28004">
    <property type="entry name" value="ZGC:162816-RELATED"/>
    <property type="match status" value="1"/>
</dbReference>
<gene>
    <name evidence="4" type="ORF">OM074_10180</name>
</gene>
<keyword evidence="2" id="KW-0456">Lyase</keyword>
<keyword evidence="4" id="KW-0413">Isomerase</keyword>
<evidence type="ECO:0000313" key="4">
    <source>
        <dbReference type="EMBL" id="MCW3805995.1"/>
    </source>
</evidence>
<keyword evidence="5" id="KW-1185">Reference proteome</keyword>
<dbReference type="Pfam" id="PF01168">
    <property type="entry name" value="Ala_racemase_N"/>
    <property type="match status" value="1"/>
</dbReference>
<organism evidence="4 5">
    <name type="scientific">Plebeiibacterium marinum</name>
    <dbReference type="NCBI Taxonomy" id="2992111"/>
    <lineage>
        <taxon>Bacteria</taxon>
        <taxon>Pseudomonadati</taxon>
        <taxon>Bacteroidota</taxon>
        <taxon>Bacteroidia</taxon>
        <taxon>Marinilabiliales</taxon>
        <taxon>Marinilabiliaceae</taxon>
        <taxon>Plebeiibacterium</taxon>
    </lineage>
</organism>
<dbReference type="InterPro" id="IPR001608">
    <property type="entry name" value="Ala_racemase_N"/>
</dbReference>
<dbReference type="GO" id="GO:0036088">
    <property type="term" value="P:D-serine catabolic process"/>
    <property type="evidence" value="ECO:0007669"/>
    <property type="project" value="TreeGrafter"/>
</dbReference>
<accession>A0AAE3ME90</accession>
<dbReference type="SMART" id="SM01119">
    <property type="entry name" value="D-ser_dehydrat"/>
    <property type="match status" value="1"/>
</dbReference>
<feature type="domain" description="D-serine dehydratase-like" evidence="3">
    <location>
        <begin position="249"/>
        <end position="356"/>
    </location>
</feature>
<dbReference type="GO" id="GO:0008721">
    <property type="term" value="F:D-serine ammonia-lyase activity"/>
    <property type="evidence" value="ECO:0007669"/>
    <property type="project" value="TreeGrafter"/>
</dbReference>
<dbReference type="AlphaFoldDB" id="A0AAE3ME90"/>
<dbReference type="EC" id="5.1.1.1" evidence="4"/>
<reference evidence="4" key="1">
    <citation type="submission" date="2022-10" db="EMBL/GenBank/DDBJ databases">
        <authorList>
            <person name="Yu W.X."/>
        </authorList>
    </citation>
    <scope>NUCLEOTIDE SEQUENCE</scope>
    <source>
        <strain evidence="4">D04</strain>
    </source>
</reference>
<comment type="similarity">
    <text evidence="1">Belongs to the DSD1 family.</text>
</comment>
<evidence type="ECO:0000259" key="3">
    <source>
        <dbReference type="SMART" id="SM01119"/>
    </source>
</evidence>
<sequence length="364" mass="40594">MGIISEPTLLLNPDICRRNIRTMNNRIKKWGGVFRPHFKTHQSAVIGEWFKEEGVGCITVSSFKMAEYFARKGWEDITVAITATILNVDIINQLAAKINLNIVVEDGYTIQVLEEQLKYPVGVFIKADTGYHRTGMDADDLVEIKGLLNKLRDTRKLIFIGFLTHAGNTYEARGVDSIVKETELSLQKFLALKVFLKDSFPLMQLSWGDTPGCSVYDGFQGVDEFRPGNFVFYDYMQSEIGCCQLTDVAVCLAAPVIAVHPQRNEIVVHSGAVHLSKDRVTKGDGSCSYGKAVSLRGMEWDVESEIGEVKTLSQEHGIIKAHYDKIISLKPGDVIGILPVHSCLTANLMKKFLTTEGNLIQMMQ</sequence>
<dbReference type="SUPFAM" id="SSF51419">
    <property type="entry name" value="PLP-binding barrel"/>
    <property type="match status" value="1"/>
</dbReference>
<comment type="caution">
    <text evidence="4">The sequence shown here is derived from an EMBL/GenBank/DDBJ whole genome shotgun (WGS) entry which is preliminary data.</text>
</comment>
<dbReference type="InterPro" id="IPR026956">
    <property type="entry name" value="D-ser_dehydrat-like_dom"/>
</dbReference>
<dbReference type="InterPro" id="IPR042208">
    <property type="entry name" value="D-ser_dehydrat-like_sf"/>
</dbReference>
<dbReference type="Proteomes" id="UP001207408">
    <property type="component" value="Unassembled WGS sequence"/>
</dbReference>
<dbReference type="PANTHER" id="PTHR28004:SF2">
    <property type="entry name" value="D-SERINE DEHYDRATASE"/>
    <property type="match status" value="1"/>
</dbReference>
<proteinExistence type="inferred from homology"/>
<protein>
    <submittedName>
        <fullName evidence="4">Alanine racemase</fullName>
        <ecNumber evidence="4">5.1.1.1</ecNumber>
    </submittedName>
</protein>
<dbReference type="Gene3D" id="3.20.20.10">
    <property type="entry name" value="Alanine racemase"/>
    <property type="match status" value="1"/>
</dbReference>
<dbReference type="InterPro" id="IPR051466">
    <property type="entry name" value="D-amino_acid_metab_enzyme"/>
</dbReference>
<dbReference type="Pfam" id="PF14031">
    <property type="entry name" value="D-ser_dehydrat"/>
    <property type="match status" value="1"/>
</dbReference>
<evidence type="ECO:0000313" key="5">
    <source>
        <dbReference type="Proteomes" id="UP001207408"/>
    </source>
</evidence>
<evidence type="ECO:0000256" key="2">
    <source>
        <dbReference type="ARBA" id="ARBA00023239"/>
    </source>
</evidence>
<dbReference type="GO" id="GO:0008784">
    <property type="term" value="F:alanine racemase activity"/>
    <property type="evidence" value="ECO:0007669"/>
    <property type="project" value="UniProtKB-EC"/>
</dbReference>